<feature type="compositionally biased region" description="Polar residues" evidence="1">
    <location>
        <begin position="1"/>
        <end position="28"/>
    </location>
</feature>
<dbReference type="EMBL" id="MCGG01000032">
    <property type="protein sequence ID" value="OEJ66526.1"/>
    <property type="molecule type" value="Genomic_DNA"/>
</dbReference>
<sequence length="61" mass="6909">MVAISPSPQTQADSYSAGQMHTQRSAVSKTRGKNEIDTPYDLIIISLHQNPYKCNLWLQQF</sequence>
<dbReference type="AlphaFoldDB" id="A0A1E5Q6H9"/>
<proteinExistence type="predicted"/>
<comment type="caution">
    <text evidence="2">The sequence shown here is derived from an EMBL/GenBank/DDBJ whole genome shotgun (WGS) entry which is preliminary data.</text>
</comment>
<gene>
    <name evidence="2" type="ORF">BEN30_12120</name>
</gene>
<evidence type="ECO:0000313" key="2">
    <source>
        <dbReference type="EMBL" id="OEJ66526.1"/>
    </source>
</evidence>
<dbReference type="Proteomes" id="UP000095347">
    <property type="component" value="Unassembled WGS sequence"/>
</dbReference>
<protein>
    <submittedName>
        <fullName evidence="2">Uncharacterized protein</fullName>
    </submittedName>
</protein>
<name>A0A1E5Q6H9_9PROT</name>
<feature type="region of interest" description="Disordered" evidence="1">
    <location>
        <begin position="1"/>
        <end position="32"/>
    </location>
</feature>
<evidence type="ECO:0000313" key="3">
    <source>
        <dbReference type="Proteomes" id="UP000095347"/>
    </source>
</evidence>
<accession>A0A1E5Q6H9</accession>
<keyword evidence="3" id="KW-1185">Reference proteome</keyword>
<evidence type="ECO:0000256" key="1">
    <source>
        <dbReference type="SAM" id="MobiDB-lite"/>
    </source>
</evidence>
<organism evidence="2 3">
    <name type="scientific">Magnetovibrio blakemorei</name>
    <dbReference type="NCBI Taxonomy" id="28181"/>
    <lineage>
        <taxon>Bacteria</taxon>
        <taxon>Pseudomonadati</taxon>
        <taxon>Pseudomonadota</taxon>
        <taxon>Alphaproteobacteria</taxon>
        <taxon>Rhodospirillales</taxon>
        <taxon>Magnetovibrionaceae</taxon>
        <taxon>Magnetovibrio</taxon>
    </lineage>
</organism>
<reference evidence="3" key="1">
    <citation type="submission" date="2016-07" db="EMBL/GenBank/DDBJ databases">
        <authorList>
            <person name="Florea S."/>
            <person name="Webb J.S."/>
            <person name="Jaromczyk J."/>
            <person name="Schardl C.L."/>
        </authorList>
    </citation>
    <scope>NUCLEOTIDE SEQUENCE [LARGE SCALE GENOMIC DNA]</scope>
    <source>
        <strain evidence="3">MV-1</strain>
    </source>
</reference>
<dbReference type="STRING" id="28181.BEN30_12120"/>